<reference evidence="1 2" key="1">
    <citation type="submission" date="2020-08" db="EMBL/GenBank/DDBJ databases">
        <title>Sequencing the genomes of 1000 actinobacteria strains.</title>
        <authorList>
            <person name="Klenk H.-P."/>
        </authorList>
    </citation>
    <scope>NUCLEOTIDE SEQUENCE [LARGE SCALE GENOMIC DNA]</scope>
    <source>
        <strain evidence="1 2">DSM 45584</strain>
    </source>
</reference>
<dbReference type="EMBL" id="JACHIW010000001">
    <property type="protein sequence ID" value="MBB5155174.1"/>
    <property type="molecule type" value="Genomic_DNA"/>
</dbReference>
<dbReference type="RefSeq" id="WP_184726560.1">
    <property type="nucleotide sequence ID" value="NZ_JACHIW010000001.1"/>
</dbReference>
<sequence>MTAVLPIETPLTEAVAESSASAVAAFVGEQVFDVLTGRRALHQVREHVTGRVAALLLTTRLHAAQGPDYRVRSVHACLVTACAVEACMIIGTHCRVRALVLRVEQDNGRWVCTLLSLV</sequence>
<proteinExistence type="predicted"/>
<gene>
    <name evidence="1" type="ORF">BJ970_002708</name>
</gene>
<name>A0A840Q3S2_9PSEU</name>
<dbReference type="InterPro" id="IPR045596">
    <property type="entry name" value="DUF6459"/>
</dbReference>
<evidence type="ECO:0008006" key="3">
    <source>
        <dbReference type="Google" id="ProtNLM"/>
    </source>
</evidence>
<evidence type="ECO:0000313" key="2">
    <source>
        <dbReference type="Proteomes" id="UP000584374"/>
    </source>
</evidence>
<dbReference type="AlphaFoldDB" id="A0A840Q3S2"/>
<protein>
    <recommendedName>
        <fullName evidence="3">SnoaL-like domain-containing protein</fullName>
    </recommendedName>
</protein>
<accession>A0A840Q3S2</accession>
<dbReference type="Pfam" id="PF20060">
    <property type="entry name" value="DUF6459"/>
    <property type="match status" value="1"/>
</dbReference>
<keyword evidence="2" id="KW-1185">Reference proteome</keyword>
<organism evidence="1 2">
    <name type="scientific">Saccharopolyspora phatthalungensis</name>
    <dbReference type="NCBI Taxonomy" id="664693"/>
    <lineage>
        <taxon>Bacteria</taxon>
        <taxon>Bacillati</taxon>
        <taxon>Actinomycetota</taxon>
        <taxon>Actinomycetes</taxon>
        <taxon>Pseudonocardiales</taxon>
        <taxon>Pseudonocardiaceae</taxon>
        <taxon>Saccharopolyspora</taxon>
    </lineage>
</organism>
<comment type="caution">
    <text evidence="1">The sequence shown here is derived from an EMBL/GenBank/DDBJ whole genome shotgun (WGS) entry which is preliminary data.</text>
</comment>
<dbReference type="Proteomes" id="UP000584374">
    <property type="component" value="Unassembled WGS sequence"/>
</dbReference>
<evidence type="ECO:0000313" key="1">
    <source>
        <dbReference type="EMBL" id="MBB5155174.1"/>
    </source>
</evidence>